<dbReference type="PROSITE" id="PS50833">
    <property type="entry name" value="BRIX"/>
    <property type="match status" value="1"/>
</dbReference>
<accession>A0A8S1EW88</accession>
<evidence type="ECO:0000256" key="1">
    <source>
        <dbReference type="SAM" id="MobiDB-lite"/>
    </source>
</evidence>
<proteinExistence type="predicted"/>
<dbReference type="GO" id="GO:0000470">
    <property type="term" value="P:maturation of LSU-rRNA"/>
    <property type="evidence" value="ECO:0007669"/>
    <property type="project" value="TreeGrafter"/>
</dbReference>
<dbReference type="PANTHER" id="PTHR22734:SF3">
    <property type="entry name" value="RIBOSOME PRODUCTION FACTOR 1"/>
    <property type="match status" value="1"/>
</dbReference>
<dbReference type="InterPro" id="IPR044281">
    <property type="entry name" value="IMP4/RPF1"/>
</dbReference>
<dbReference type="OrthoDB" id="10253204at2759"/>
<feature type="region of interest" description="Disordered" evidence="1">
    <location>
        <begin position="87"/>
        <end position="146"/>
    </location>
</feature>
<comment type="caution">
    <text evidence="3">The sequence shown here is derived from an EMBL/GenBank/DDBJ whole genome shotgun (WGS) entry which is preliminary data.</text>
</comment>
<protein>
    <recommendedName>
        <fullName evidence="2">Brix domain-containing protein</fullName>
    </recommendedName>
</protein>
<feature type="compositionally biased region" description="Basic and acidic residues" evidence="1">
    <location>
        <begin position="87"/>
        <end position="98"/>
    </location>
</feature>
<dbReference type="InterPro" id="IPR007109">
    <property type="entry name" value="Brix"/>
</dbReference>
<dbReference type="FunFam" id="3.40.50.10480:FF:000002">
    <property type="entry name" value="Ribosome production factor 1"/>
    <property type="match status" value="1"/>
</dbReference>
<dbReference type="EMBL" id="CADEPM010000004">
    <property type="protein sequence ID" value="CAB3404997.1"/>
    <property type="molecule type" value="Genomic_DNA"/>
</dbReference>
<sequence>MAPRKNKKKSEESMIDFVEEEVTEENFDDDEEAEEDDEVDDDDEEDSDDEPAAKRKKVSKKVKKEEIIEISDERMQELIKKYHEAKTLATKTKDDFKHLPKNQRGKALKKALKKDKRERQAERAKIREELGEQAPQKEAPKTIESTREYDATMVADDDDEVEHDEANDEFAPYFNRQTTPKVMITMTPKAKITTWKFCFELQKCIPNSEIFSRKNVLLKKIIEQAKERDFTDLLVVHEDRKKPNGIILCHLPEGPTAYFKINSLTFTEDLKKFGEATSHYPEVILNNFNTRLGHNIARMFACLFPHDPKFTGRRVVTLHNQRDYIFFRHHRYEFKKEGTKAALLELGPRFTLRLKWLQKGTFDAKWGEFEWVLKRHEMETSRRRFFL</sequence>
<dbReference type="GO" id="GO:0005730">
    <property type="term" value="C:nucleolus"/>
    <property type="evidence" value="ECO:0007669"/>
    <property type="project" value="TreeGrafter"/>
</dbReference>
<dbReference type="PANTHER" id="PTHR22734">
    <property type="entry name" value="U3 SMALL NUCLEOLAR RIBONUCLEOPROTEIN PROTEIN IMP4"/>
    <property type="match status" value="1"/>
</dbReference>
<feature type="region of interest" description="Disordered" evidence="1">
    <location>
        <begin position="1"/>
        <end position="65"/>
    </location>
</feature>
<name>A0A8S1EW88_9PELO</name>
<dbReference type="GO" id="GO:0030687">
    <property type="term" value="C:preribosome, large subunit precursor"/>
    <property type="evidence" value="ECO:0007669"/>
    <property type="project" value="TreeGrafter"/>
</dbReference>
<dbReference type="SUPFAM" id="SSF52954">
    <property type="entry name" value="Class II aaRS ABD-related"/>
    <property type="match status" value="1"/>
</dbReference>
<dbReference type="Pfam" id="PF04427">
    <property type="entry name" value="Brix"/>
    <property type="match status" value="1"/>
</dbReference>
<dbReference type="SMART" id="SM00879">
    <property type="entry name" value="Brix"/>
    <property type="match status" value="1"/>
</dbReference>
<gene>
    <name evidence="3" type="ORF">CBOVIS_LOCUS7250</name>
</gene>
<organism evidence="3 4">
    <name type="scientific">Caenorhabditis bovis</name>
    <dbReference type="NCBI Taxonomy" id="2654633"/>
    <lineage>
        <taxon>Eukaryota</taxon>
        <taxon>Metazoa</taxon>
        <taxon>Ecdysozoa</taxon>
        <taxon>Nematoda</taxon>
        <taxon>Chromadorea</taxon>
        <taxon>Rhabditida</taxon>
        <taxon>Rhabditina</taxon>
        <taxon>Rhabditomorpha</taxon>
        <taxon>Rhabditoidea</taxon>
        <taxon>Rhabditidae</taxon>
        <taxon>Peloderinae</taxon>
        <taxon>Caenorhabditis</taxon>
    </lineage>
</organism>
<evidence type="ECO:0000313" key="3">
    <source>
        <dbReference type="EMBL" id="CAB3404997.1"/>
    </source>
</evidence>
<dbReference type="GO" id="GO:0042134">
    <property type="term" value="F:rRNA primary transcript binding"/>
    <property type="evidence" value="ECO:0007669"/>
    <property type="project" value="InterPro"/>
</dbReference>
<keyword evidence="4" id="KW-1185">Reference proteome</keyword>
<feature type="compositionally biased region" description="Basic and acidic residues" evidence="1">
    <location>
        <begin position="115"/>
        <end position="130"/>
    </location>
</feature>
<evidence type="ECO:0000259" key="2">
    <source>
        <dbReference type="PROSITE" id="PS50833"/>
    </source>
</evidence>
<evidence type="ECO:0000313" key="4">
    <source>
        <dbReference type="Proteomes" id="UP000494206"/>
    </source>
</evidence>
<dbReference type="GO" id="GO:0000460">
    <property type="term" value="P:maturation of 5.8S rRNA"/>
    <property type="evidence" value="ECO:0007669"/>
    <property type="project" value="TreeGrafter"/>
</dbReference>
<dbReference type="Gene3D" id="3.40.50.10480">
    <property type="entry name" value="Probable brix-domain ribosomal biogenesis protein"/>
    <property type="match status" value="1"/>
</dbReference>
<dbReference type="AlphaFoldDB" id="A0A8S1EW88"/>
<feature type="compositionally biased region" description="Acidic residues" evidence="1">
    <location>
        <begin position="13"/>
        <end position="50"/>
    </location>
</feature>
<reference evidence="3 4" key="1">
    <citation type="submission" date="2020-04" db="EMBL/GenBank/DDBJ databases">
        <authorList>
            <person name="Laetsch R D."/>
            <person name="Stevens L."/>
            <person name="Kumar S."/>
            <person name="Blaxter L. M."/>
        </authorList>
    </citation>
    <scope>NUCLEOTIDE SEQUENCE [LARGE SCALE GENOMIC DNA]</scope>
</reference>
<dbReference type="Proteomes" id="UP000494206">
    <property type="component" value="Unassembled WGS sequence"/>
</dbReference>
<feature type="compositionally biased region" description="Basic residues" evidence="1">
    <location>
        <begin position="99"/>
        <end position="114"/>
    </location>
</feature>
<feature type="domain" description="Brix" evidence="2">
    <location>
        <begin position="180"/>
        <end position="363"/>
    </location>
</feature>